<dbReference type="InterPro" id="IPR016040">
    <property type="entry name" value="NAD(P)-bd_dom"/>
</dbReference>
<accession>A0ABZ1E6K2</accession>
<keyword evidence="2" id="KW-0614">Plasmid</keyword>
<geneLocation type="plasmid" evidence="2 3">
    <name>unnamed3</name>
</geneLocation>
<dbReference type="InterPro" id="IPR036291">
    <property type="entry name" value="NAD(P)-bd_dom_sf"/>
</dbReference>
<dbReference type="EMBL" id="CP135446">
    <property type="protein sequence ID" value="WRY35948.1"/>
    <property type="molecule type" value="Genomic_DNA"/>
</dbReference>
<evidence type="ECO:0000313" key="3">
    <source>
        <dbReference type="Proteomes" id="UP001623290"/>
    </source>
</evidence>
<keyword evidence="3" id="KW-1185">Reference proteome</keyword>
<sequence>MKLLVLGASGMVGQCYLNEALARGHQVTACARNPAALAPLPPQVAAAALDVLAAPEPLAALVAAHDATLSALRPAEGSEAALVPMTRTVLQAAQAADRRAYITGGAASLLLADDSGHTVLSAPDFLPEAVRPIATACAAQDRLLDTYPQADWICLRPAALLLEAARTGRYALGRDRLVTRSDGRSAISYADFAVAMLDLVELAPRPRQKLTVGW</sequence>
<organism evidence="2 3">
    <name type="scientific">Thioclava litoralis</name>
    <dbReference type="NCBI Taxonomy" id="3076557"/>
    <lineage>
        <taxon>Bacteria</taxon>
        <taxon>Pseudomonadati</taxon>
        <taxon>Pseudomonadota</taxon>
        <taxon>Alphaproteobacteria</taxon>
        <taxon>Rhodobacterales</taxon>
        <taxon>Paracoccaceae</taxon>
        <taxon>Thioclava</taxon>
    </lineage>
</organism>
<proteinExistence type="predicted"/>
<dbReference type="Gene3D" id="3.40.50.720">
    <property type="entry name" value="NAD(P)-binding Rossmann-like Domain"/>
    <property type="match status" value="1"/>
</dbReference>
<gene>
    <name evidence="2" type="ORF">RPE78_17875</name>
</gene>
<protein>
    <submittedName>
        <fullName evidence="2">NAD(P)H-binding protein</fullName>
    </submittedName>
</protein>
<evidence type="ECO:0000313" key="2">
    <source>
        <dbReference type="EMBL" id="WRY35948.1"/>
    </source>
</evidence>
<name>A0ABZ1E6K2_9RHOB</name>
<dbReference type="Proteomes" id="UP001623290">
    <property type="component" value="Plasmid unnamed3"/>
</dbReference>
<dbReference type="RefSeq" id="WP_330628273.1">
    <property type="nucleotide sequence ID" value="NZ_CP135446.1"/>
</dbReference>
<evidence type="ECO:0000259" key="1">
    <source>
        <dbReference type="Pfam" id="PF13460"/>
    </source>
</evidence>
<dbReference type="SUPFAM" id="SSF51735">
    <property type="entry name" value="NAD(P)-binding Rossmann-fold domains"/>
    <property type="match status" value="1"/>
</dbReference>
<reference evidence="2 3" key="1">
    <citation type="submission" date="2023-09" db="EMBL/GenBank/DDBJ databases">
        <title>Thioclava shenzhenensis sp. nov., a multidrug resistant bacteria-antagonizing species isolated from coastal seawater.</title>
        <authorList>
            <person name="Long M."/>
        </authorList>
    </citation>
    <scope>NUCLEOTIDE SEQUENCE [LARGE SCALE GENOMIC DNA]</scope>
    <source>
        <strain evidence="2 3">FTW29</strain>
        <plasmid evidence="2 3">unnamed3</plasmid>
    </source>
</reference>
<dbReference type="PANTHER" id="PTHR43355:SF2">
    <property type="entry name" value="FLAVIN REDUCTASE (NADPH)"/>
    <property type="match status" value="1"/>
</dbReference>
<dbReference type="InterPro" id="IPR051606">
    <property type="entry name" value="Polyketide_Oxido-like"/>
</dbReference>
<feature type="domain" description="NAD(P)-binding" evidence="1">
    <location>
        <begin position="7"/>
        <end position="198"/>
    </location>
</feature>
<dbReference type="Pfam" id="PF13460">
    <property type="entry name" value="NAD_binding_10"/>
    <property type="match status" value="1"/>
</dbReference>
<dbReference type="PANTHER" id="PTHR43355">
    <property type="entry name" value="FLAVIN REDUCTASE (NADPH)"/>
    <property type="match status" value="1"/>
</dbReference>